<feature type="transmembrane region" description="Helical" evidence="5">
    <location>
        <begin position="315"/>
        <end position="334"/>
    </location>
</feature>
<sequence length="454" mass="48311">MSTTPIQYEDVPLNRFHIRVAAAGSGGQFSDGFVLGIIGIVITSATNALNLTPLLIGMLGAATLVGLFLGAIITGPIADRIGRSTIFRFDMLIIACLSLSQFFVQESWQLLIARLLIGLMLGADYVVSKTLVTEHAPRHFRGRLLSLMAVAWAAGYVFAYLVGFLISHIDGESWRYMLIASAIPELLVFSVRLGVPESPLWLVRHGRAEDAAAVVRKVVGADVAPPAADMSGSSERTQSRYRVLFSAQHRRRTVVGVVFYVCQVIPYFALGTFSPLVMESLGVTNSLAGGALYNIFLLTGAILGMVIVDRLSRRSFLISTFFTGAVFLTALVLLAPVSPILAVVLFACFALVLAAAANLEFIYPPELFPTEVRASGLGIVTAGSRIGSAASTFLLPLIVAGAGINTALFSCVGILLIGGIVCYLWAPETAKESIADLDKKAGDSFSNTSVSGSR</sequence>
<reference evidence="8" key="1">
    <citation type="journal article" date="2019" name="Int. J. Syst. Evol. Microbiol.">
        <title>The Global Catalogue of Microorganisms (GCM) 10K type strain sequencing project: providing services to taxonomists for standard genome sequencing and annotation.</title>
        <authorList>
            <consortium name="The Broad Institute Genomics Platform"/>
            <consortium name="The Broad Institute Genome Sequencing Center for Infectious Disease"/>
            <person name="Wu L."/>
            <person name="Ma J."/>
        </authorList>
    </citation>
    <scope>NUCLEOTIDE SEQUENCE [LARGE SCALE GENOMIC DNA]</scope>
    <source>
        <strain evidence="8">CGMCC 1.15472</strain>
    </source>
</reference>
<feature type="transmembrane region" description="Helical" evidence="5">
    <location>
        <begin position="340"/>
        <end position="363"/>
    </location>
</feature>
<evidence type="ECO:0000313" key="7">
    <source>
        <dbReference type="EMBL" id="GGC46389.1"/>
    </source>
</evidence>
<feature type="transmembrane region" description="Helical" evidence="5">
    <location>
        <begin position="404"/>
        <end position="426"/>
    </location>
</feature>
<evidence type="ECO:0000256" key="2">
    <source>
        <dbReference type="ARBA" id="ARBA00022692"/>
    </source>
</evidence>
<evidence type="ECO:0000256" key="1">
    <source>
        <dbReference type="ARBA" id="ARBA00004651"/>
    </source>
</evidence>
<evidence type="ECO:0000259" key="6">
    <source>
        <dbReference type="PROSITE" id="PS50850"/>
    </source>
</evidence>
<comment type="subcellular location">
    <subcellularLocation>
        <location evidence="1">Cell membrane</location>
        <topology evidence="1">Multi-pass membrane protein</topology>
    </subcellularLocation>
</comment>
<feature type="transmembrane region" description="Helical" evidence="5">
    <location>
        <begin position="86"/>
        <end position="104"/>
    </location>
</feature>
<feature type="transmembrane region" description="Helical" evidence="5">
    <location>
        <begin position="144"/>
        <end position="167"/>
    </location>
</feature>
<dbReference type="PROSITE" id="PS00217">
    <property type="entry name" value="SUGAR_TRANSPORT_2"/>
    <property type="match status" value="1"/>
</dbReference>
<dbReference type="InterPro" id="IPR005829">
    <property type="entry name" value="Sugar_transporter_CS"/>
</dbReference>
<dbReference type="Pfam" id="PF00083">
    <property type="entry name" value="Sugar_tr"/>
    <property type="match status" value="1"/>
</dbReference>
<dbReference type="InterPro" id="IPR020846">
    <property type="entry name" value="MFS_dom"/>
</dbReference>
<dbReference type="PANTHER" id="PTHR23508">
    <property type="entry name" value="CARBOXYLIC ACID TRANSPORTER PROTEIN HOMOLOG"/>
    <property type="match status" value="1"/>
</dbReference>
<dbReference type="PROSITE" id="PS50850">
    <property type="entry name" value="MFS"/>
    <property type="match status" value="1"/>
</dbReference>
<dbReference type="PANTHER" id="PTHR23508:SF10">
    <property type="entry name" value="CARBOXYLIC ACID TRANSPORTER PROTEIN HOMOLOG"/>
    <property type="match status" value="1"/>
</dbReference>
<dbReference type="EMBL" id="BMJG01000014">
    <property type="protein sequence ID" value="GGC46389.1"/>
    <property type="molecule type" value="Genomic_DNA"/>
</dbReference>
<gene>
    <name evidence="7" type="ORF">GCM10010974_30830</name>
</gene>
<feature type="domain" description="Major facilitator superfamily (MFS) profile" evidence="6">
    <location>
        <begin position="20"/>
        <end position="430"/>
    </location>
</feature>
<keyword evidence="3 5" id="KW-1133">Transmembrane helix</keyword>
<evidence type="ECO:0000313" key="8">
    <source>
        <dbReference type="Proteomes" id="UP000632322"/>
    </source>
</evidence>
<evidence type="ECO:0000256" key="3">
    <source>
        <dbReference type="ARBA" id="ARBA00022989"/>
    </source>
</evidence>
<keyword evidence="4 5" id="KW-0472">Membrane</keyword>
<keyword evidence="2 5" id="KW-0812">Transmembrane</keyword>
<organism evidence="7 8">
    <name type="scientific">Brevibacterium sediminis</name>
    <dbReference type="NCBI Taxonomy" id="1857024"/>
    <lineage>
        <taxon>Bacteria</taxon>
        <taxon>Bacillati</taxon>
        <taxon>Actinomycetota</taxon>
        <taxon>Actinomycetes</taxon>
        <taxon>Micrococcales</taxon>
        <taxon>Brevibacteriaceae</taxon>
        <taxon>Brevibacterium</taxon>
    </lineage>
</organism>
<accession>A0ABQ1MTM8</accession>
<comment type="caution">
    <text evidence="7">The sequence shown here is derived from an EMBL/GenBank/DDBJ whole genome shotgun (WGS) entry which is preliminary data.</text>
</comment>
<feature type="transmembrane region" description="Helical" evidence="5">
    <location>
        <begin position="254"/>
        <end position="278"/>
    </location>
</feature>
<feature type="transmembrane region" description="Helical" evidence="5">
    <location>
        <begin position="375"/>
        <end position="398"/>
    </location>
</feature>
<name>A0ABQ1MTM8_9MICO</name>
<dbReference type="Proteomes" id="UP000632322">
    <property type="component" value="Unassembled WGS sequence"/>
</dbReference>
<dbReference type="InterPro" id="IPR036259">
    <property type="entry name" value="MFS_trans_sf"/>
</dbReference>
<proteinExistence type="predicted"/>
<feature type="transmembrane region" description="Helical" evidence="5">
    <location>
        <begin position="173"/>
        <end position="195"/>
    </location>
</feature>
<evidence type="ECO:0000256" key="5">
    <source>
        <dbReference type="SAM" id="Phobius"/>
    </source>
</evidence>
<dbReference type="RefSeq" id="WP_181272108.1">
    <property type="nucleotide sequence ID" value="NZ_BMJG01000014.1"/>
</dbReference>
<feature type="transmembrane region" description="Helical" evidence="5">
    <location>
        <begin position="20"/>
        <end position="42"/>
    </location>
</feature>
<evidence type="ECO:0000256" key="4">
    <source>
        <dbReference type="ARBA" id="ARBA00023136"/>
    </source>
</evidence>
<keyword evidence="8" id="KW-1185">Reference proteome</keyword>
<protein>
    <submittedName>
        <fullName evidence="7">MFS transporter</fullName>
    </submittedName>
</protein>
<dbReference type="SUPFAM" id="SSF103473">
    <property type="entry name" value="MFS general substrate transporter"/>
    <property type="match status" value="1"/>
</dbReference>
<feature type="transmembrane region" description="Helical" evidence="5">
    <location>
        <begin position="54"/>
        <end position="74"/>
    </location>
</feature>
<dbReference type="InterPro" id="IPR005828">
    <property type="entry name" value="MFS_sugar_transport-like"/>
</dbReference>
<feature type="transmembrane region" description="Helical" evidence="5">
    <location>
        <begin position="110"/>
        <end position="132"/>
    </location>
</feature>
<dbReference type="Gene3D" id="1.20.1250.20">
    <property type="entry name" value="MFS general substrate transporter like domains"/>
    <property type="match status" value="1"/>
</dbReference>
<dbReference type="CDD" id="cd17316">
    <property type="entry name" value="MFS_SV2_like"/>
    <property type="match status" value="1"/>
</dbReference>
<feature type="transmembrane region" description="Helical" evidence="5">
    <location>
        <begin position="290"/>
        <end position="308"/>
    </location>
</feature>